<reference evidence="3" key="1">
    <citation type="journal article" date="2019" name="Int. J. Syst. Evol. Microbiol.">
        <title>The Global Catalogue of Microorganisms (GCM) 10K type strain sequencing project: providing services to taxonomists for standard genome sequencing and annotation.</title>
        <authorList>
            <consortium name="The Broad Institute Genomics Platform"/>
            <consortium name="The Broad Institute Genome Sequencing Center for Infectious Disease"/>
            <person name="Wu L."/>
            <person name="Ma J."/>
        </authorList>
    </citation>
    <scope>NUCLEOTIDE SEQUENCE [LARGE SCALE GENOMIC DNA]</scope>
    <source>
        <strain evidence="3">JCM 18303</strain>
    </source>
</reference>
<name>A0ABP9QIJ9_9PSEU</name>
<dbReference type="EMBL" id="BAABJP010000026">
    <property type="protein sequence ID" value="GAA5162552.1"/>
    <property type="molecule type" value="Genomic_DNA"/>
</dbReference>
<dbReference type="Gene3D" id="3.40.50.1110">
    <property type="entry name" value="SGNH hydrolase"/>
    <property type="match status" value="1"/>
</dbReference>
<evidence type="ECO:0000259" key="1">
    <source>
        <dbReference type="Pfam" id="PF13472"/>
    </source>
</evidence>
<evidence type="ECO:0000313" key="2">
    <source>
        <dbReference type="EMBL" id="GAA5162552.1"/>
    </source>
</evidence>
<dbReference type="PANTHER" id="PTHR37981:SF1">
    <property type="entry name" value="SGNH HYDROLASE-TYPE ESTERASE DOMAIN-CONTAINING PROTEIN"/>
    <property type="match status" value="1"/>
</dbReference>
<accession>A0ABP9QIJ9</accession>
<evidence type="ECO:0000313" key="3">
    <source>
        <dbReference type="Proteomes" id="UP001428817"/>
    </source>
</evidence>
<dbReference type="CDD" id="cd01823">
    <property type="entry name" value="SEST_like"/>
    <property type="match status" value="1"/>
</dbReference>
<proteinExistence type="predicted"/>
<gene>
    <name evidence="2" type="ORF">GCM10023321_48310</name>
</gene>
<dbReference type="RefSeq" id="WP_185065869.1">
    <property type="nucleotide sequence ID" value="NZ_BAABJP010000026.1"/>
</dbReference>
<dbReference type="Pfam" id="PF13472">
    <property type="entry name" value="Lipase_GDSL_2"/>
    <property type="match status" value="1"/>
</dbReference>
<feature type="domain" description="SGNH hydrolase-type esterase" evidence="1">
    <location>
        <begin position="42"/>
        <end position="301"/>
    </location>
</feature>
<keyword evidence="3" id="KW-1185">Reference proteome</keyword>
<dbReference type="GO" id="GO:0016787">
    <property type="term" value="F:hydrolase activity"/>
    <property type="evidence" value="ECO:0007669"/>
    <property type="project" value="UniProtKB-KW"/>
</dbReference>
<protein>
    <submittedName>
        <fullName evidence="2">SGNH/GDSL hydrolase family protein</fullName>
    </submittedName>
</protein>
<dbReference type="InterPro" id="IPR037460">
    <property type="entry name" value="SEST-like"/>
</dbReference>
<dbReference type="InterPro" id="IPR013830">
    <property type="entry name" value="SGNH_hydro"/>
</dbReference>
<organism evidence="2 3">
    <name type="scientific">Pseudonocardia eucalypti</name>
    <dbReference type="NCBI Taxonomy" id="648755"/>
    <lineage>
        <taxon>Bacteria</taxon>
        <taxon>Bacillati</taxon>
        <taxon>Actinomycetota</taxon>
        <taxon>Actinomycetes</taxon>
        <taxon>Pseudonocardiales</taxon>
        <taxon>Pseudonocardiaceae</taxon>
        <taxon>Pseudonocardia</taxon>
    </lineage>
</organism>
<dbReference type="InterPro" id="IPR036514">
    <property type="entry name" value="SGNH_hydro_sf"/>
</dbReference>
<keyword evidence="2" id="KW-0378">Hydrolase</keyword>
<comment type="caution">
    <text evidence="2">The sequence shown here is derived from an EMBL/GenBank/DDBJ whole genome shotgun (WGS) entry which is preliminary data.</text>
</comment>
<sequence length="316" mass="33009">MRARARYRALPAILLAAVLGLLVLVLVPVAGADTPGYREYVALGDSWTADVIIIGTAGTPTAKYVPVDCFQATFNYPKQVAEALDVDKFYDASCGGATTENFAGPQPGLPLGGTNPPQFSHLTEDTDLVTVGIGGNDAQLAAAVVGCLNLTGSRLPLPPPVAASCKARWTEDGEDRMSANIKAAEPKVVAALEGIHRRSPKADVFLVNYLAGIRGPGCFPLVQASNADQEWLAEKLRELNAMLARAAEAGGARLVDTYKPTIGHDVCRLPTVRYAEAFIPASLNQPAVAVPFHPNSAGAAAQAAAVTAAITEGERP</sequence>
<dbReference type="Proteomes" id="UP001428817">
    <property type="component" value="Unassembled WGS sequence"/>
</dbReference>
<dbReference type="SUPFAM" id="SSF52266">
    <property type="entry name" value="SGNH hydrolase"/>
    <property type="match status" value="1"/>
</dbReference>
<dbReference type="PANTHER" id="PTHR37981">
    <property type="entry name" value="LIPASE 2"/>
    <property type="match status" value="1"/>
</dbReference>